<keyword evidence="13" id="KW-1185">Reference proteome</keyword>
<dbReference type="RefSeq" id="WP_330136191.1">
    <property type="nucleotide sequence ID" value="NZ_JAUTXY010000015.1"/>
</dbReference>
<keyword evidence="6" id="KW-0406">Ion transport</keyword>
<keyword evidence="5 9" id="KW-1133">Transmembrane helix</keyword>
<evidence type="ECO:0000259" key="10">
    <source>
        <dbReference type="Pfam" id="PF01545"/>
    </source>
</evidence>
<keyword evidence="7 9" id="KW-0472">Membrane</keyword>
<dbReference type="SUPFAM" id="SSF161111">
    <property type="entry name" value="Cation efflux protein transmembrane domain-like"/>
    <property type="match status" value="1"/>
</dbReference>
<dbReference type="InterPro" id="IPR002524">
    <property type="entry name" value="Cation_efflux"/>
</dbReference>
<dbReference type="NCBIfam" id="TIGR01297">
    <property type="entry name" value="CDF"/>
    <property type="match status" value="1"/>
</dbReference>
<reference evidence="12 13" key="1">
    <citation type="submission" date="2023-07" db="EMBL/GenBank/DDBJ databases">
        <authorList>
            <person name="Girao M."/>
            <person name="Carvalho M.F."/>
        </authorList>
    </citation>
    <scope>NUCLEOTIDE SEQUENCE [LARGE SCALE GENOMIC DNA]</scope>
    <source>
        <strain evidence="12 13">YIM65754</strain>
    </source>
</reference>
<dbReference type="Pfam" id="PF01545">
    <property type="entry name" value="Cation_efflux"/>
    <property type="match status" value="1"/>
</dbReference>
<feature type="transmembrane region" description="Helical" evidence="9">
    <location>
        <begin position="100"/>
        <end position="119"/>
    </location>
</feature>
<sequence length="309" mass="32196">MSSGHGHSHGIGHGHGQDAGPSDRTIRRMGISLAVLGVFLLLEAGVGLWIGSLALLADAGHMLTDVVGVSMGMVALVLARRGSAAAARTFGWHRAEVLTAMANAVLLLGVAAWVMYEAINRIGDTPEIPGAPLILTALAGLAANIVVMLLLRADAKGSLAVRGAYMEVLADALGSVGVLVAGVLVLAFGWSFADVIVGVLISLWVVPRAVRLAAESLRILTQASPSHLDVDAVRADLAALPGVSGVHDLHVWTLTTGMDVATVHLVSDHDANWVLDSARTTLSSHGLDHATVQVERTVDGRRCEEDVTW</sequence>
<evidence type="ECO:0000313" key="12">
    <source>
        <dbReference type="EMBL" id="MEE2061024.1"/>
    </source>
</evidence>
<dbReference type="PANTHER" id="PTHR11562:SF17">
    <property type="entry name" value="RE54080P-RELATED"/>
    <property type="match status" value="1"/>
</dbReference>
<comment type="subcellular location">
    <subcellularLocation>
        <location evidence="1">Membrane</location>
        <topology evidence="1">Multi-pass membrane protein</topology>
    </subcellularLocation>
</comment>
<feature type="domain" description="Cation efflux protein transmembrane" evidence="10">
    <location>
        <begin position="31"/>
        <end position="220"/>
    </location>
</feature>
<evidence type="ECO:0000256" key="5">
    <source>
        <dbReference type="ARBA" id="ARBA00022989"/>
    </source>
</evidence>
<evidence type="ECO:0000313" key="13">
    <source>
        <dbReference type="Proteomes" id="UP001336020"/>
    </source>
</evidence>
<evidence type="ECO:0000259" key="11">
    <source>
        <dbReference type="Pfam" id="PF16916"/>
    </source>
</evidence>
<evidence type="ECO:0000256" key="3">
    <source>
        <dbReference type="ARBA" id="ARBA00022448"/>
    </source>
</evidence>
<dbReference type="InterPro" id="IPR050681">
    <property type="entry name" value="CDF/SLC30A"/>
</dbReference>
<dbReference type="InterPro" id="IPR058533">
    <property type="entry name" value="Cation_efflux_TM"/>
</dbReference>
<gene>
    <name evidence="12" type="ORF">Q7514_26215</name>
</gene>
<evidence type="ECO:0000256" key="9">
    <source>
        <dbReference type="SAM" id="Phobius"/>
    </source>
</evidence>
<dbReference type="EMBL" id="JAUTXY010000015">
    <property type="protein sequence ID" value="MEE2061024.1"/>
    <property type="molecule type" value="Genomic_DNA"/>
</dbReference>
<dbReference type="SUPFAM" id="SSF160240">
    <property type="entry name" value="Cation efflux protein cytoplasmic domain-like"/>
    <property type="match status" value="1"/>
</dbReference>
<proteinExistence type="inferred from homology"/>
<dbReference type="InterPro" id="IPR027470">
    <property type="entry name" value="Cation_efflux_CTD"/>
</dbReference>
<dbReference type="PANTHER" id="PTHR11562">
    <property type="entry name" value="CATION EFFLUX PROTEIN/ ZINC TRANSPORTER"/>
    <property type="match status" value="1"/>
</dbReference>
<feature type="region of interest" description="Disordered" evidence="8">
    <location>
        <begin position="1"/>
        <end position="21"/>
    </location>
</feature>
<evidence type="ECO:0000256" key="8">
    <source>
        <dbReference type="SAM" id="MobiDB-lite"/>
    </source>
</evidence>
<evidence type="ECO:0000256" key="4">
    <source>
        <dbReference type="ARBA" id="ARBA00022692"/>
    </source>
</evidence>
<evidence type="ECO:0000256" key="2">
    <source>
        <dbReference type="ARBA" id="ARBA00008873"/>
    </source>
</evidence>
<dbReference type="Pfam" id="PF16916">
    <property type="entry name" value="ZT_dimer"/>
    <property type="match status" value="1"/>
</dbReference>
<dbReference type="InterPro" id="IPR036837">
    <property type="entry name" value="Cation_efflux_CTD_sf"/>
</dbReference>
<evidence type="ECO:0000256" key="1">
    <source>
        <dbReference type="ARBA" id="ARBA00004141"/>
    </source>
</evidence>
<comment type="caution">
    <text evidence="12">The sequence shown here is derived from an EMBL/GenBank/DDBJ whole genome shotgun (WGS) entry which is preliminary data.</text>
</comment>
<feature type="transmembrane region" description="Helical" evidence="9">
    <location>
        <begin position="172"/>
        <end position="190"/>
    </location>
</feature>
<keyword evidence="3" id="KW-0813">Transport</keyword>
<accession>A0ABU7LHJ4</accession>
<comment type="similarity">
    <text evidence="2">Belongs to the cation diffusion facilitator (CDF) transporter (TC 2.A.4) family. SLC30A subfamily.</text>
</comment>
<keyword evidence="4 9" id="KW-0812">Transmembrane</keyword>
<feature type="transmembrane region" description="Helical" evidence="9">
    <location>
        <begin position="131"/>
        <end position="151"/>
    </location>
</feature>
<evidence type="ECO:0000256" key="7">
    <source>
        <dbReference type="ARBA" id="ARBA00023136"/>
    </source>
</evidence>
<feature type="compositionally biased region" description="Basic residues" evidence="8">
    <location>
        <begin position="1"/>
        <end position="12"/>
    </location>
</feature>
<dbReference type="InterPro" id="IPR027469">
    <property type="entry name" value="Cation_efflux_TMD_sf"/>
</dbReference>
<dbReference type="Proteomes" id="UP001336020">
    <property type="component" value="Unassembled WGS sequence"/>
</dbReference>
<protein>
    <submittedName>
        <fullName evidence="12">Cation diffusion facilitator family transporter</fullName>
    </submittedName>
</protein>
<organism evidence="12 13">
    <name type="scientific">Rhodococcus artemisiae</name>
    <dbReference type="NCBI Taxonomy" id="714159"/>
    <lineage>
        <taxon>Bacteria</taxon>
        <taxon>Bacillati</taxon>
        <taxon>Actinomycetota</taxon>
        <taxon>Actinomycetes</taxon>
        <taxon>Mycobacteriales</taxon>
        <taxon>Nocardiaceae</taxon>
        <taxon>Rhodococcus</taxon>
    </lineage>
</organism>
<name>A0ABU7LHJ4_9NOCA</name>
<feature type="transmembrane region" description="Helical" evidence="9">
    <location>
        <begin position="33"/>
        <end position="56"/>
    </location>
</feature>
<feature type="transmembrane region" description="Helical" evidence="9">
    <location>
        <begin position="62"/>
        <end position="79"/>
    </location>
</feature>
<evidence type="ECO:0000256" key="6">
    <source>
        <dbReference type="ARBA" id="ARBA00023065"/>
    </source>
</evidence>
<feature type="domain" description="Cation efflux protein cytoplasmic" evidence="11">
    <location>
        <begin position="225"/>
        <end position="296"/>
    </location>
</feature>
<dbReference type="Gene3D" id="1.20.1510.10">
    <property type="entry name" value="Cation efflux protein transmembrane domain"/>
    <property type="match status" value="1"/>
</dbReference>